<dbReference type="AlphaFoldDB" id="A0A9X2AYU1"/>
<dbReference type="RefSeq" id="WP_244804141.1">
    <property type="nucleotide sequence ID" value="NZ_JALIEA010000012.1"/>
</dbReference>
<dbReference type="GO" id="GO:0016020">
    <property type="term" value="C:membrane"/>
    <property type="evidence" value="ECO:0007669"/>
    <property type="project" value="TreeGrafter"/>
</dbReference>
<dbReference type="SUPFAM" id="SSF53474">
    <property type="entry name" value="alpha/beta-Hydrolases"/>
    <property type="match status" value="1"/>
</dbReference>
<proteinExistence type="predicted"/>
<accession>A0A9X2AYU1</accession>
<dbReference type="InterPro" id="IPR050266">
    <property type="entry name" value="AB_hydrolase_sf"/>
</dbReference>
<comment type="caution">
    <text evidence="3">The sequence shown here is derived from an EMBL/GenBank/DDBJ whole genome shotgun (WGS) entry which is preliminary data.</text>
</comment>
<gene>
    <name evidence="3" type="ORF">MUN33_06765</name>
</gene>
<keyword evidence="4" id="KW-1185">Reference proteome</keyword>
<protein>
    <submittedName>
        <fullName evidence="3">Alpha/beta hydrolase</fullName>
    </submittedName>
</protein>
<reference evidence="3" key="1">
    <citation type="submission" date="2022-04" db="EMBL/GenBank/DDBJ databases">
        <title>Corynebacterium kalidii LD5P10.</title>
        <authorList>
            <person name="Sun J.Q."/>
        </authorList>
    </citation>
    <scope>NUCLEOTIDE SEQUENCE</scope>
    <source>
        <strain evidence="3">LD5P10</strain>
    </source>
</reference>
<dbReference type="PANTHER" id="PTHR43798:SF31">
    <property type="entry name" value="AB HYDROLASE SUPERFAMILY PROTEIN YCLE"/>
    <property type="match status" value="1"/>
</dbReference>
<name>A0A9X2AYU1_9CORY</name>
<dbReference type="Pfam" id="PF12697">
    <property type="entry name" value="Abhydrolase_6"/>
    <property type="match status" value="1"/>
</dbReference>
<evidence type="ECO:0000256" key="1">
    <source>
        <dbReference type="ARBA" id="ARBA00022801"/>
    </source>
</evidence>
<dbReference type="EMBL" id="JALIEA010000012">
    <property type="protein sequence ID" value="MCJ7858416.1"/>
    <property type="molecule type" value="Genomic_DNA"/>
</dbReference>
<dbReference type="PANTHER" id="PTHR43798">
    <property type="entry name" value="MONOACYLGLYCEROL LIPASE"/>
    <property type="match status" value="1"/>
</dbReference>
<evidence type="ECO:0000313" key="4">
    <source>
        <dbReference type="Proteomes" id="UP001139207"/>
    </source>
</evidence>
<sequence length="254" mass="27336">MSVQARTTGTGDHAVVCLNGWFGHSGGWGPWERHLDTDSFTWVFPDYRGYGGRRDVSGDFTVDEISADMCALLEELPCARVSLLGHSMGGVFMQRVLADTSRSIESLVGVSPVGAAGTPMGGEQRALFEAAESDTGARRTIIDITTGNSLPQRFARTVAEDSRVTSVDAAVGGYFRAWADADFLGELGTRDVPVKVFVGDRDPAVTEDAVRSSFGVTYPRLEIDVLPEVGHYAMDEMPLNVAAKVGRFLGRPTI</sequence>
<dbReference type="Proteomes" id="UP001139207">
    <property type="component" value="Unassembled WGS sequence"/>
</dbReference>
<dbReference type="Gene3D" id="3.40.50.1820">
    <property type="entry name" value="alpha/beta hydrolase"/>
    <property type="match status" value="1"/>
</dbReference>
<feature type="domain" description="AB hydrolase-1" evidence="2">
    <location>
        <begin position="15"/>
        <end position="243"/>
    </location>
</feature>
<dbReference type="GO" id="GO:0016787">
    <property type="term" value="F:hydrolase activity"/>
    <property type="evidence" value="ECO:0007669"/>
    <property type="project" value="UniProtKB-KW"/>
</dbReference>
<dbReference type="InterPro" id="IPR000073">
    <property type="entry name" value="AB_hydrolase_1"/>
</dbReference>
<dbReference type="InterPro" id="IPR029058">
    <property type="entry name" value="AB_hydrolase_fold"/>
</dbReference>
<organism evidence="3 4">
    <name type="scientific">Corynebacterium kalidii</name>
    <dbReference type="NCBI Taxonomy" id="2931982"/>
    <lineage>
        <taxon>Bacteria</taxon>
        <taxon>Bacillati</taxon>
        <taxon>Actinomycetota</taxon>
        <taxon>Actinomycetes</taxon>
        <taxon>Mycobacteriales</taxon>
        <taxon>Corynebacteriaceae</taxon>
        <taxon>Corynebacterium</taxon>
    </lineage>
</organism>
<evidence type="ECO:0000313" key="3">
    <source>
        <dbReference type="EMBL" id="MCJ7858416.1"/>
    </source>
</evidence>
<evidence type="ECO:0000259" key="2">
    <source>
        <dbReference type="Pfam" id="PF12697"/>
    </source>
</evidence>
<keyword evidence="1 3" id="KW-0378">Hydrolase</keyword>